<organism evidence="2 3">
    <name type="scientific">Amorphotheca resinae ATCC 22711</name>
    <dbReference type="NCBI Taxonomy" id="857342"/>
    <lineage>
        <taxon>Eukaryota</taxon>
        <taxon>Fungi</taxon>
        <taxon>Dikarya</taxon>
        <taxon>Ascomycota</taxon>
        <taxon>Pezizomycotina</taxon>
        <taxon>Leotiomycetes</taxon>
        <taxon>Helotiales</taxon>
        <taxon>Amorphothecaceae</taxon>
        <taxon>Amorphotheca</taxon>
    </lineage>
</organism>
<dbReference type="GeneID" id="36571439"/>
<evidence type="ECO:0000256" key="1">
    <source>
        <dbReference type="SAM" id="MobiDB-lite"/>
    </source>
</evidence>
<feature type="region of interest" description="Disordered" evidence="1">
    <location>
        <begin position="448"/>
        <end position="477"/>
    </location>
</feature>
<accession>A0A2T3BAA3</accession>
<evidence type="ECO:0000313" key="2">
    <source>
        <dbReference type="EMBL" id="PSS25228.1"/>
    </source>
</evidence>
<protein>
    <submittedName>
        <fullName evidence="2">Uncharacterized protein</fullName>
    </submittedName>
</protein>
<dbReference type="InParanoid" id="A0A2T3BAA3"/>
<feature type="compositionally biased region" description="Polar residues" evidence="1">
    <location>
        <begin position="262"/>
        <end position="273"/>
    </location>
</feature>
<feature type="compositionally biased region" description="Basic and acidic residues" evidence="1">
    <location>
        <begin position="164"/>
        <end position="183"/>
    </location>
</feature>
<dbReference type="Proteomes" id="UP000241818">
    <property type="component" value="Unassembled WGS sequence"/>
</dbReference>
<dbReference type="EMBL" id="KZ679007">
    <property type="protein sequence ID" value="PSS25228.1"/>
    <property type="molecule type" value="Genomic_DNA"/>
</dbReference>
<dbReference type="RefSeq" id="XP_024723827.1">
    <property type="nucleotide sequence ID" value="XM_024863358.1"/>
</dbReference>
<reference evidence="2 3" key="1">
    <citation type="journal article" date="2018" name="New Phytol.">
        <title>Comparative genomics and transcriptomics depict ericoid mycorrhizal fungi as versatile saprotrophs and plant mutualists.</title>
        <authorList>
            <person name="Martino E."/>
            <person name="Morin E."/>
            <person name="Grelet G.A."/>
            <person name="Kuo A."/>
            <person name="Kohler A."/>
            <person name="Daghino S."/>
            <person name="Barry K.W."/>
            <person name="Cichocki N."/>
            <person name="Clum A."/>
            <person name="Dockter R.B."/>
            <person name="Hainaut M."/>
            <person name="Kuo R.C."/>
            <person name="LaButti K."/>
            <person name="Lindahl B.D."/>
            <person name="Lindquist E.A."/>
            <person name="Lipzen A."/>
            <person name="Khouja H.R."/>
            <person name="Magnuson J."/>
            <person name="Murat C."/>
            <person name="Ohm R.A."/>
            <person name="Singer S.W."/>
            <person name="Spatafora J.W."/>
            <person name="Wang M."/>
            <person name="Veneault-Fourrey C."/>
            <person name="Henrissat B."/>
            <person name="Grigoriev I.V."/>
            <person name="Martin F.M."/>
            <person name="Perotto S."/>
        </authorList>
    </citation>
    <scope>NUCLEOTIDE SEQUENCE [LARGE SCALE GENOMIC DNA]</scope>
    <source>
        <strain evidence="2 3">ATCC 22711</strain>
    </source>
</reference>
<feature type="region of interest" description="Disordered" evidence="1">
    <location>
        <begin position="163"/>
        <end position="183"/>
    </location>
</feature>
<keyword evidence="3" id="KW-1185">Reference proteome</keyword>
<evidence type="ECO:0000313" key="3">
    <source>
        <dbReference type="Proteomes" id="UP000241818"/>
    </source>
</evidence>
<proteinExistence type="predicted"/>
<dbReference type="AlphaFoldDB" id="A0A2T3BAA3"/>
<name>A0A2T3BAA3_AMORE</name>
<sequence length="477" mass="53199">MPQKHSKTTFRCGHQEMIPEETTIWTELKRWTHTNTRKSSSLCSNCQKINPRKAPPARGTSQTIAALGLAEHTNAVEALRQVQHRWEDIAARTTADQIEEFSDEHRATASHAEQDLNRMHVFWAERHATHMSSLSTELMHSGRRGPLDCRLCKEYAQSLVEPQYRLEHPNEHQPDRPNEYELDRPNEPEIDQEELYGPMIFPPRSRTPDTDVYEMYEIVPFEGSRTSLDSDATEGIRRAQDSFDTPDMSPMKEGYARPPSRRGQTVGENEEQPSTVICRYVSSPPDPDNLPDIPKELRDRLASRYLEPSSMPEVRDCLAPSPTRISAAAARALSKLAAISEEGLVSEEPTTDRESLPYVSPMRDLISSRQPRWGQGVQGRESPATVQVNRDIGADANKSELVPPSDNSGEGLHGLEVNPTGAPLPEVAAEEIQQLADLAIAPLRREDAMTGSAGGPSLHAMLAEPNPGMNITVHHNN</sequence>
<feature type="region of interest" description="Disordered" evidence="1">
    <location>
        <begin position="240"/>
        <end position="273"/>
    </location>
</feature>
<gene>
    <name evidence="2" type="ORF">M430DRAFT_15954</name>
</gene>
<feature type="region of interest" description="Disordered" evidence="1">
    <location>
        <begin position="394"/>
        <end position="422"/>
    </location>
</feature>